<organism evidence="2 3">
    <name type="scientific">Kibdelosporangium phytohabitans</name>
    <dbReference type="NCBI Taxonomy" id="860235"/>
    <lineage>
        <taxon>Bacteria</taxon>
        <taxon>Bacillati</taxon>
        <taxon>Actinomycetota</taxon>
        <taxon>Actinomycetes</taxon>
        <taxon>Pseudonocardiales</taxon>
        <taxon>Pseudonocardiaceae</taxon>
        <taxon>Kibdelosporangium</taxon>
    </lineage>
</organism>
<dbReference type="KEGG" id="kphy:AOZ06_01540"/>
<name>A0A0N9HUK6_9PSEU</name>
<keyword evidence="1" id="KW-1133">Transmembrane helix</keyword>
<keyword evidence="3" id="KW-1185">Reference proteome</keyword>
<dbReference type="RefSeq" id="WP_054287760.1">
    <property type="nucleotide sequence ID" value="NZ_CP012752.1"/>
</dbReference>
<dbReference type="STRING" id="860235.AOZ06_01540"/>
<accession>A0A0N9HUK6</accession>
<proteinExistence type="predicted"/>
<evidence type="ECO:0000313" key="3">
    <source>
        <dbReference type="Proteomes" id="UP000063699"/>
    </source>
</evidence>
<feature type="transmembrane region" description="Helical" evidence="1">
    <location>
        <begin position="12"/>
        <end position="31"/>
    </location>
</feature>
<dbReference type="EMBL" id="CP012752">
    <property type="protein sequence ID" value="ALG05780.1"/>
    <property type="molecule type" value="Genomic_DNA"/>
</dbReference>
<keyword evidence="1" id="KW-0472">Membrane</keyword>
<dbReference type="Proteomes" id="UP000063699">
    <property type="component" value="Chromosome"/>
</dbReference>
<protein>
    <submittedName>
        <fullName evidence="2">Uncharacterized protein</fullName>
    </submittedName>
</protein>
<keyword evidence="1" id="KW-0812">Transmembrane</keyword>
<evidence type="ECO:0000313" key="2">
    <source>
        <dbReference type="EMBL" id="ALG05780.1"/>
    </source>
</evidence>
<reference evidence="2 3" key="1">
    <citation type="submission" date="2015-07" db="EMBL/GenBank/DDBJ databases">
        <title>Genome sequencing of Kibdelosporangium phytohabitans.</title>
        <authorList>
            <person name="Qin S."/>
            <person name="Xing K."/>
        </authorList>
    </citation>
    <scope>NUCLEOTIDE SEQUENCE [LARGE SCALE GENOMIC DNA]</scope>
    <source>
        <strain evidence="2 3">KLBMP1111</strain>
    </source>
</reference>
<evidence type="ECO:0000256" key="1">
    <source>
        <dbReference type="SAM" id="Phobius"/>
    </source>
</evidence>
<dbReference type="AlphaFoldDB" id="A0A0N9HUK6"/>
<sequence>MSATEVVNRFGVWTLAKLVLALLVFLALHLARWPLLVLARLLEMGMSGVDRLVTAAVTSPPRPGEKWRDPLRHNT</sequence>
<gene>
    <name evidence="2" type="ORF">AOZ06_01540</name>
</gene>